<organism evidence="1 2">
    <name type="scientific">Psychromonas marina</name>
    <dbReference type="NCBI Taxonomy" id="88364"/>
    <lineage>
        <taxon>Bacteria</taxon>
        <taxon>Pseudomonadati</taxon>
        <taxon>Pseudomonadota</taxon>
        <taxon>Gammaproteobacteria</taxon>
        <taxon>Alteromonadales</taxon>
        <taxon>Psychromonadaceae</taxon>
        <taxon>Psychromonas</taxon>
    </lineage>
</organism>
<dbReference type="EMBL" id="BSPQ01000013">
    <property type="protein sequence ID" value="GLS91565.1"/>
    <property type="molecule type" value="Genomic_DNA"/>
</dbReference>
<evidence type="ECO:0000313" key="2">
    <source>
        <dbReference type="Proteomes" id="UP001157353"/>
    </source>
</evidence>
<dbReference type="InterPro" id="IPR043129">
    <property type="entry name" value="ATPase_NBD"/>
</dbReference>
<keyword evidence="2" id="KW-1185">Reference proteome</keyword>
<evidence type="ECO:0000313" key="1">
    <source>
        <dbReference type="EMBL" id="GLS91565.1"/>
    </source>
</evidence>
<protein>
    <submittedName>
        <fullName evidence="1">Glucokinase</fullName>
    </submittedName>
</protein>
<dbReference type="SUPFAM" id="SSF53067">
    <property type="entry name" value="Actin-like ATPase domain"/>
    <property type="match status" value="1"/>
</dbReference>
<reference evidence="2" key="1">
    <citation type="journal article" date="2019" name="Int. J. Syst. Evol. Microbiol.">
        <title>The Global Catalogue of Microorganisms (GCM) 10K type strain sequencing project: providing services to taxonomists for standard genome sequencing and annotation.</title>
        <authorList>
            <consortium name="The Broad Institute Genomics Platform"/>
            <consortium name="The Broad Institute Genome Sequencing Center for Infectious Disease"/>
            <person name="Wu L."/>
            <person name="Ma J."/>
        </authorList>
    </citation>
    <scope>NUCLEOTIDE SEQUENCE [LARGE SCALE GENOMIC DNA]</scope>
    <source>
        <strain evidence="2">NBRC 103166</strain>
    </source>
</reference>
<dbReference type="Pfam" id="PF00480">
    <property type="entry name" value="ROK"/>
    <property type="match status" value="1"/>
</dbReference>
<sequence length="310" mass="34273">MKHYLSFDIGGTQIKFAVLTEHGEMVEKNSMDTAESGTQIISDIVSVKTKLAEKYTLEGVAFSMPGFVDVNSGFLKTAGAIDDFFGINFKNIMVEKLSLPVELENDVNCVALAEKWLGGAKHCEDFICITIGTGVGGAICVNGELVRGHSYMAGEFGYMLTQNIFKVQDKERSTMSHSASVGHGLIKKYCNQQQVPLENMSGMDIYRLAEQGDQVALKVIEEFYQNIAIGLYNLTFILNPKKILIGGAISGRDEIFPAIKAKFQEVFNGHALLNQFLVDEFVCVESTQFKNDSGLIGALYHFLQMTMKRK</sequence>
<name>A0ABQ6E2Y8_9GAMM</name>
<proteinExistence type="predicted"/>
<comment type="caution">
    <text evidence="1">The sequence shown here is derived from an EMBL/GenBank/DDBJ whole genome shotgun (WGS) entry which is preliminary data.</text>
</comment>
<dbReference type="PANTHER" id="PTHR18964">
    <property type="entry name" value="ROK (REPRESSOR, ORF, KINASE) FAMILY"/>
    <property type="match status" value="1"/>
</dbReference>
<dbReference type="CDD" id="cd24068">
    <property type="entry name" value="ASKHA_NBD_ROK_FnNanK-like"/>
    <property type="match status" value="1"/>
</dbReference>
<gene>
    <name evidence="1" type="ORF">GCM10007916_26340</name>
</gene>
<dbReference type="PANTHER" id="PTHR18964:SF165">
    <property type="entry name" value="BETA-GLUCOSIDE KINASE"/>
    <property type="match status" value="1"/>
</dbReference>
<dbReference type="RefSeq" id="WP_284204676.1">
    <property type="nucleotide sequence ID" value="NZ_BSPQ01000013.1"/>
</dbReference>
<dbReference type="InterPro" id="IPR000600">
    <property type="entry name" value="ROK"/>
</dbReference>
<accession>A0ABQ6E2Y8</accession>
<dbReference type="Gene3D" id="3.30.420.40">
    <property type="match status" value="2"/>
</dbReference>
<dbReference type="Proteomes" id="UP001157353">
    <property type="component" value="Unassembled WGS sequence"/>
</dbReference>